<evidence type="ECO:0000256" key="1">
    <source>
        <dbReference type="ARBA" id="ARBA00010633"/>
    </source>
</evidence>
<dbReference type="InterPro" id="IPR041698">
    <property type="entry name" value="Methyltransf_25"/>
</dbReference>
<comment type="similarity">
    <text evidence="1">Belongs to the ANT/ATPSC lysine N-methyltransferase family.</text>
</comment>
<dbReference type="GO" id="GO:0032259">
    <property type="term" value="P:methylation"/>
    <property type="evidence" value="ECO:0007669"/>
    <property type="project" value="UniProtKB-KW"/>
</dbReference>
<keyword evidence="7" id="KW-1185">Reference proteome</keyword>
<keyword evidence="2" id="KW-0489">Methyltransferase</keyword>
<evidence type="ECO:0000313" key="6">
    <source>
        <dbReference type="EnsemblProtists" id="Phyra86899"/>
    </source>
</evidence>
<dbReference type="OMA" id="GLRWYFY"/>
<dbReference type="Pfam" id="PF13649">
    <property type="entry name" value="Methyltransf_25"/>
    <property type="match status" value="1"/>
</dbReference>
<dbReference type="GO" id="GO:0016279">
    <property type="term" value="F:protein-lysine N-methyltransferase activity"/>
    <property type="evidence" value="ECO:0000318"/>
    <property type="project" value="GO_Central"/>
</dbReference>
<dbReference type="CDD" id="cd02440">
    <property type="entry name" value="AdoMet_MTases"/>
    <property type="match status" value="1"/>
</dbReference>
<dbReference type="STRING" id="164328.H3H806"/>
<dbReference type="InParanoid" id="H3H806"/>
<dbReference type="EMBL" id="DS567250">
    <property type="status" value="NOT_ANNOTATED_CDS"/>
    <property type="molecule type" value="Genomic_DNA"/>
</dbReference>
<dbReference type="HOGENOM" id="CLU_068443_2_0_1"/>
<sequence length="175" mass="19232">MATSRSRVRQLVLEAARARAHAALTLQGEQGNSELFAPFSPSPVAVIDAVWRKLEEKQVQLTPGDLLVDLGCGDGRWLVSGVQRFGCNAFGVELDENLVKRARDQVTQQNLQLQIRVDQGDVMLADISDAKLVIVYAFAESLAGIAERLQMQLKGDASVLSIGKWVGSWRRAFKI</sequence>
<evidence type="ECO:0000256" key="2">
    <source>
        <dbReference type="ARBA" id="ARBA00022603"/>
    </source>
</evidence>
<dbReference type="InterPro" id="IPR029063">
    <property type="entry name" value="SAM-dependent_MTases_sf"/>
</dbReference>
<feature type="domain" description="Methyltransferase" evidence="5">
    <location>
        <begin position="68"/>
        <end position="142"/>
    </location>
</feature>
<evidence type="ECO:0000256" key="3">
    <source>
        <dbReference type="ARBA" id="ARBA00022679"/>
    </source>
</evidence>
<dbReference type="eggNOG" id="ENOG502S6D0">
    <property type="taxonomic scope" value="Eukaryota"/>
</dbReference>
<dbReference type="VEuPathDB" id="FungiDB:KRP22_9253"/>
<dbReference type="EMBL" id="DS566111">
    <property type="status" value="NOT_ANNOTATED_CDS"/>
    <property type="molecule type" value="Genomic_DNA"/>
</dbReference>
<evidence type="ECO:0000256" key="4">
    <source>
        <dbReference type="ARBA" id="ARBA00022691"/>
    </source>
</evidence>
<dbReference type="SUPFAM" id="SSF53335">
    <property type="entry name" value="S-adenosyl-L-methionine-dependent methyltransferases"/>
    <property type="match status" value="1"/>
</dbReference>
<dbReference type="GO" id="GO:0005739">
    <property type="term" value="C:mitochondrion"/>
    <property type="evidence" value="ECO:0000318"/>
    <property type="project" value="GO_Central"/>
</dbReference>
<keyword evidence="3" id="KW-0808">Transferase</keyword>
<evidence type="ECO:0000313" key="7">
    <source>
        <dbReference type="Proteomes" id="UP000005238"/>
    </source>
</evidence>
<name>H3H806_PHYRM</name>
<dbReference type="Proteomes" id="UP000005238">
    <property type="component" value="Unassembled WGS sequence"/>
</dbReference>
<proteinExistence type="inferred from homology"/>
<keyword evidence="4" id="KW-0949">S-adenosyl-L-methionine</keyword>
<reference evidence="6" key="2">
    <citation type="submission" date="2015-06" db="UniProtKB">
        <authorList>
            <consortium name="EnsemblProtists"/>
        </authorList>
    </citation>
    <scope>IDENTIFICATION</scope>
    <source>
        <strain evidence="6">Pr102</strain>
    </source>
</reference>
<dbReference type="EnsemblProtists" id="Phyra96856">
    <property type="protein sequence ID" value="Phyra96856"/>
    <property type="gene ID" value="Phyra96856"/>
</dbReference>
<dbReference type="Gene3D" id="3.40.50.150">
    <property type="entry name" value="Vaccinia Virus protein VP39"/>
    <property type="match status" value="1"/>
</dbReference>
<evidence type="ECO:0000259" key="5">
    <source>
        <dbReference type="Pfam" id="PF13649"/>
    </source>
</evidence>
<dbReference type="PANTHER" id="PTHR13610:SF11">
    <property type="entry name" value="METHYLTRANSFERASE DOMAIN-CONTAINING PROTEIN"/>
    <property type="match status" value="1"/>
</dbReference>
<dbReference type="AlphaFoldDB" id="H3H806"/>
<accession>H3H806</accession>
<reference evidence="7" key="1">
    <citation type="journal article" date="2006" name="Science">
        <title>Phytophthora genome sequences uncover evolutionary origins and mechanisms of pathogenesis.</title>
        <authorList>
            <person name="Tyler B.M."/>
            <person name="Tripathy S."/>
            <person name="Zhang X."/>
            <person name="Dehal P."/>
            <person name="Jiang R.H."/>
            <person name="Aerts A."/>
            <person name="Arredondo F.D."/>
            <person name="Baxter L."/>
            <person name="Bensasson D."/>
            <person name="Beynon J.L."/>
            <person name="Chapman J."/>
            <person name="Damasceno C.M."/>
            <person name="Dorrance A.E."/>
            <person name="Dou D."/>
            <person name="Dickerman A.W."/>
            <person name="Dubchak I.L."/>
            <person name="Garbelotto M."/>
            <person name="Gijzen M."/>
            <person name="Gordon S.G."/>
            <person name="Govers F."/>
            <person name="Grunwald N.J."/>
            <person name="Huang W."/>
            <person name="Ivors K.L."/>
            <person name="Jones R.W."/>
            <person name="Kamoun S."/>
            <person name="Krampis K."/>
            <person name="Lamour K.H."/>
            <person name="Lee M.K."/>
            <person name="McDonald W.H."/>
            <person name="Medina M."/>
            <person name="Meijer H.J."/>
            <person name="Nordberg E.K."/>
            <person name="Maclean D.J."/>
            <person name="Ospina-Giraldo M.D."/>
            <person name="Morris P.F."/>
            <person name="Phuntumart V."/>
            <person name="Putnam N.H."/>
            <person name="Rash S."/>
            <person name="Rose J.K."/>
            <person name="Sakihama Y."/>
            <person name="Salamov A.A."/>
            <person name="Savidor A."/>
            <person name="Scheuring C.F."/>
            <person name="Smith B.M."/>
            <person name="Sobral B.W."/>
            <person name="Terry A."/>
            <person name="Torto-Alalibo T.A."/>
            <person name="Win J."/>
            <person name="Xu Z."/>
            <person name="Zhang H."/>
            <person name="Grigoriev I.V."/>
            <person name="Rokhsar D.S."/>
            <person name="Boore J.L."/>
        </authorList>
    </citation>
    <scope>NUCLEOTIDE SEQUENCE [LARGE SCALE GENOMIC DNA]</scope>
    <source>
        <strain evidence="7">Pr102</strain>
    </source>
</reference>
<dbReference type="InterPro" id="IPR026170">
    <property type="entry name" value="FAM173A/B"/>
</dbReference>
<organism evidence="6 7">
    <name type="scientific">Phytophthora ramorum</name>
    <name type="common">Sudden oak death agent</name>
    <dbReference type="NCBI Taxonomy" id="164328"/>
    <lineage>
        <taxon>Eukaryota</taxon>
        <taxon>Sar</taxon>
        <taxon>Stramenopiles</taxon>
        <taxon>Oomycota</taxon>
        <taxon>Peronosporomycetes</taxon>
        <taxon>Peronosporales</taxon>
        <taxon>Peronosporaceae</taxon>
        <taxon>Phytophthora</taxon>
    </lineage>
</organism>
<protein>
    <recommendedName>
        <fullName evidence="5">Methyltransferase domain-containing protein</fullName>
    </recommendedName>
</protein>
<dbReference type="VEuPathDB" id="FungiDB:KRP23_12268"/>
<dbReference type="GO" id="GO:1905706">
    <property type="term" value="P:regulation of mitochondrial ATP synthesis coupled proton transport"/>
    <property type="evidence" value="ECO:0000318"/>
    <property type="project" value="GO_Central"/>
</dbReference>
<dbReference type="PANTHER" id="PTHR13610">
    <property type="entry name" value="METHYLTRANSFERASE DOMAIN-CONTAINING PROTEIN"/>
    <property type="match status" value="1"/>
</dbReference>
<dbReference type="EnsemblProtists" id="Phyra86899">
    <property type="protein sequence ID" value="Phyra86899"/>
    <property type="gene ID" value="Phyra86899"/>
</dbReference>